<keyword evidence="1" id="KW-0548">Nucleotidyltransferase</keyword>
<accession>A0ABQ5IRF6</accession>
<name>A0ABQ5IRF6_9ASTR</name>
<keyword evidence="1" id="KW-0695">RNA-directed DNA polymerase</keyword>
<sequence>MKGHSNQEIPTRGGHVPLSSLARAMASTVSEIIWVRWLLSELHVHNPLATPLFCDNQAARHIANNPVFHERTKHVEMDCYFARKRVESKEIIPMKISSKMQIADLLTKGLPAHQHQFLLGKIDITDLHAPS</sequence>
<keyword evidence="1" id="KW-0808">Transferase</keyword>
<evidence type="ECO:0000313" key="1">
    <source>
        <dbReference type="EMBL" id="GJU02846.1"/>
    </source>
</evidence>
<dbReference type="PANTHER" id="PTHR11439">
    <property type="entry name" value="GAG-POL-RELATED RETROTRANSPOSON"/>
    <property type="match status" value="1"/>
</dbReference>
<dbReference type="EMBL" id="BQNB010021097">
    <property type="protein sequence ID" value="GJU02846.1"/>
    <property type="molecule type" value="Genomic_DNA"/>
</dbReference>
<reference evidence="1" key="2">
    <citation type="submission" date="2022-01" db="EMBL/GenBank/DDBJ databases">
        <authorList>
            <person name="Yamashiro T."/>
            <person name="Shiraishi A."/>
            <person name="Satake H."/>
            <person name="Nakayama K."/>
        </authorList>
    </citation>
    <scope>NUCLEOTIDE SEQUENCE</scope>
</reference>
<proteinExistence type="predicted"/>
<protein>
    <submittedName>
        <fullName evidence="1">Reverse transcriptase, RNA-dependent DNA polymerase, LTR copia-type gag-polypeptide</fullName>
    </submittedName>
</protein>
<dbReference type="PANTHER" id="PTHR11439:SF439">
    <property type="entry name" value="REVERSE TRANSCRIPTASE, RNA-DEPENDENT DNA POLYMERASE-RELATED"/>
    <property type="match status" value="1"/>
</dbReference>
<keyword evidence="2" id="KW-1185">Reference proteome</keyword>
<comment type="caution">
    <text evidence="1">The sequence shown here is derived from an EMBL/GenBank/DDBJ whole genome shotgun (WGS) entry which is preliminary data.</text>
</comment>
<evidence type="ECO:0000313" key="2">
    <source>
        <dbReference type="Proteomes" id="UP001151760"/>
    </source>
</evidence>
<dbReference type="Proteomes" id="UP001151760">
    <property type="component" value="Unassembled WGS sequence"/>
</dbReference>
<dbReference type="CDD" id="cd09272">
    <property type="entry name" value="RNase_HI_RT_Ty1"/>
    <property type="match status" value="1"/>
</dbReference>
<gene>
    <name evidence="1" type="ORF">Tco_1113184</name>
</gene>
<reference evidence="1" key="1">
    <citation type="journal article" date="2022" name="Int. J. Mol. Sci.">
        <title>Draft Genome of Tanacetum Coccineum: Genomic Comparison of Closely Related Tanacetum-Family Plants.</title>
        <authorList>
            <person name="Yamashiro T."/>
            <person name="Shiraishi A."/>
            <person name="Nakayama K."/>
            <person name="Satake H."/>
        </authorList>
    </citation>
    <scope>NUCLEOTIDE SEQUENCE</scope>
</reference>
<organism evidence="1 2">
    <name type="scientific">Tanacetum coccineum</name>
    <dbReference type="NCBI Taxonomy" id="301880"/>
    <lineage>
        <taxon>Eukaryota</taxon>
        <taxon>Viridiplantae</taxon>
        <taxon>Streptophyta</taxon>
        <taxon>Embryophyta</taxon>
        <taxon>Tracheophyta</taxon>
        <taxon>Spermatophyta</taxon>
        <taxon>Magnoliopsida</taxon>
        <taxon>eudicotyledons</taxon>
        <taxon>Gunneridae</taxon>
        <taxon>Pentapetalae</taxon>
        <taxon>asterids</taxon>
        <taxon>campanulids</taxon>
        <taxon>Asterales</taxon>
        <taxon>Asteraceae</taxon>
        <taxon>Asteroideae</taxon>
        <taxon>Anthemideae</taxon>
        <taxon>Anthemidinae</taxon>
        <taxon>Tanacetum</taxon>
    </lineage>
</organism>
<dbReference type="GO" id="GO:0003964">
    <property type="term" value="F:RNA-directed DNA polymerase activity"/>
    <property type="evidence" value="ECO:0007669"/>
    <property type="project" value="UniProtKB-KW"/>
</dbReference>